<reference evidence="2 3" key="1">
    <citation type="submission" date="2021-07" db="EMBL/GenBank/DDBJ databases">
        <title>Actinomadura sp. PM05-2 isolated from lichen.</title>
        <authorList>
            <person name="Somphong A."/>
            <person name="Phongsopitanun W."/>
            <person name="Tanasupawat S."/>
            <person name="Peongsungnone V."/>
        </authorList>
    </citation>
    <scope>NUCLEOTIDE SEQUENCE [LARGE SCALE GENOMIC DNA]</scope>
    <source>
        <strain evidence="2 3">PM05-2</strain>
    </source>
</reference>
<dbReference type="EMBL" id="JAIBOA010000018">
    <property type="protein sequence ID" value="MBW8485819.1"/>
    <property type="molecule type" value="Genomic_DNA"/>
</dbReference>
<proteinExistence type="predicted"/>
<feature type="compositionally biased region" description="Basic and acidic residues" evidence="1">
    <location>
        <begin position="112"/>
        <end position="125"/>
    </location>
</feature>
<accession>A0ABS7FZD9</accession>
<protein>
    <submittedName>
        <fullName evidence="2">Uncharacterized protein</fullName>
    </submittedName>
</protein>
<dbReference type="RefSeq" id="WP_220169046.1">
    <property type="nucleotide sequence ID" value="NZ_JAIBOA010000018.1"/>
</dbReference>
<feature type="compositionally biased region" description="Pro residues" evidence="1">
    <location>
        <begin position="43"/>
        <end position="78"/>
    </location>
</feature>
<feature type="compositionally biased region" description="Basic and acidic residues" evidence="1">
    <location>
        <begin position="91"/>
        <end position="100"/>
    </location>
</feature>
<gene>
    <name evidence="2" type="ORF">K1Y72_25800</name>
</gene>
<feature type="compositionally biased region" description="Pro residues" evidence="1">
    <location>
        <begin position="129"/>
        <end position="141"/>
    </location>
</feature>
<dbReference type="Proteomes" id="UP000774570">
    <property type="component" value="Unassembled WGS sequence"/>
</dbReference>
<organism evidence="2 3">
    <name type="scientific">Actinomadura parmotrematis</name>
    <dbReference type="NCBI Taxonomy" id="2864039"/>
    <lineage>
        <taxon>Bacteria</taxon>
        <taxon>Bacillati</taxon>
        <taxon>Actinomycetota</taxon>
        <taxon>Actinomycetes</taxon>
        <taxon>Streptosporangiales</taxon>
        <taxon>Thermomonosporaceae</taxon>
        <taxon>Actinomadura</taxon>
    </lineage>
</organism>
<feature type="region of interest" description="Disordered" evidence="1">
    <location>
        <begin position="1"/>
        <end position="175"/>
    </location>
</feature>
<sequence>MPQGPQSPPPAPPPTRGWRRVLPGSRNQPPPPPPDLQRARANPLPPKPPSAEPPVQPVREGGPPPAPAPTRPDIPQQPAPQQRSAPPQEPPPKDADEPRRSWRISDVLGLGKGEEQTDEPPRPPAERPAGPPAGPPEPPSALPVAEAAAGRPAAPRREERPEQKEAPPDPMADPERRRALVDGFVDEFVGGATWQATLAVLEGAFPGLGMASTLSGRADELWRAGDVLDRSGGRKLGLPVWTDGMGMVFDLSARRAPGAPRGPRAGHPRASRPYAGAFVIDTLDPLRYHRAVGGPRPPQDGVPEPRSAEEDDTGVVIVAELSAAGARVLDSVALWRHAGRVVTATLDDPLSPPSRVRARRALRALRRVVFVDPVLGVGLCLQIDAARTPRCLLAFAVDRTEVTAPRFVRV</sequence>
<feature type="region of interest" description="Disordered" evidence="1">
    <location>
        <begin position="291"/>
        <end position="311"/>
    </location>
</feature>
<name>A0ABS7FZD9_9ACTN</name>
<feature type="compositionally biased region" description="Low complexity" evidence="1">
    <location>
        <begin position="142"/>
        <end position="153"/>
    </location>
</feature>
<feature type="compositionally biased region" description="Basic and acidic residues" evidence="1">
    <location>
        <begin position="155"/>
        <end position="175"/>
    </location>
</feature>
<comment type="caution">
    <text evidence="2">The sequence shown here is derived from an EMBL/GenBank/DDBJ whole genome shotgun (WGS) entry which is preliminary data.</text>
</comment>
<evidence type="ECO:0000313" key="3">
    <source>
        <dbReference type="Proteomes" id="UP000774570"/>
    </source>
</evidence>
<evidence type="ECO:0000256" key="1">
    <source>
        <dbReference type="SAM" id="MobiDB-lite"/>
    </source>
</evidence>
<keyword evidence="3" id="KW-1185">Reference proteome</keyword>
<feature type="compositionally biased region" description="Pro residues" evidence="1">
    <location>
        <begin position="1"/>
        <end position="15"/>
    </location>
</feature>
<evidence type="ECO:0000313" key="2">
    <source>
        <dbReference type="EMBL" id="MBW8485819.1"/>
    </source>
</evidence>